<keyword evidence="1" id="KW-0238">DNA-binding</keyword>
<evidence type="ECO:0000313" key="4">
    <source>
        <dbReference type="Proteomes" id="UP000184295"/>
    </source>
</evidence>
<gene>
    <name evidence="3" type="ORF">SAMN02745225_00257</name>
</gene>
<dbReference type="OrthoDB" id="6716891at2"/>
<evidence type="ECO:0000256" key="1">
    <source>
        <dbReference type="ARBA" id="ARBA00023125"/>
    </source>
</evidence>
<dbReference type="STRING" id="1121881.SAMN02745225_00257"/>
<proteinExistence type="predicted"/>
<dbReference type="GO" id="GO:0003700">
    <property type="term" value="F:DNA-binding transcription factor activity"/>
    <property type="evidence" value="ECO:0007669"/>
    <property type="project" value="InterPro"/>
</dbReference>
<dbReference type="Proteomes" id="UP000184295">
    <property type="component" value="Unassembled WGS sequence"/>
</dbReference>
<dbReference type="GO" id="GO:0003677">
    <property type="term" value="F:DNA binding"/>
    <property type="evidence" value="ECO:0007669"/>
    <property type="project" value="UniProtKB-KW"/>
</dbReference>
<dbReference type="InterPro" id="IPR009061">
    <property type="entry name" value="DNA-bd_dom_put_sf"/>
</dbReference>
<dbReference type="PROSITE" id="PS50937">
    <property type="entry name" value="HTH_MERR_2"/>
    <property type="match status" value="1"/>
</dbReference>
<protein>
    <submittedName>
        <fullName evidence="3">MerR HTH family regulatory protein</fullName>
    </submittedName>
</protein>
<dbReference type="Gene3D" id="1.10.1660.10">
    <property type="match status" value="1"/>
</dbReference>
<dbReference type="EMBL" id="FQUL01000002">
    <property type="protein sequence ID" value="SHE30983.1"/>
    <property type="molecule type" value="Genomic_DNA"/>
</dbReference>
<dbReference type="PANTHER" id="PTHR30204">
    <property type="entry name" value="REDOX-CYCLING DRUG-SENSING TRANSCRIPTIONAL ACTIVATOR SOXR"/>
    <property type="match status" value="1"/>
</dbReference>
<dbReference type="Pfam" id="PF13411">
    <property type="entry name" value="MerR_1"/>
    <property type="match status" value="1"/>
</dbReference>
<dbReference type="SUPFAM" id="SSF46955">
    <property type="entry name" value="Putative DNA-binding domain"/>
    <property type="match status" value="1"/>
</dbReference>
<dbReference type="InterPro" id="IPR047057">
    <property type="entry name" value="MerR_fam"/>
</dbReference>
<evidence type="ECO:0000313" key="3">
    <source>
        <dbReference type="EMBL" id="SHE30983.1"/>
    </source>
</evidence>
<feature type="domain" description="HTH merR-type" evidence="2">
    <location>
        <begin position="12"/>
        <end position="80"/>
    </location>
</feature>
<name>A0A1M4SFI0_9ACTN</name>
<reference evidence="4" key="1">
    <citation type="submission" date="2016-11" db="EMBL/GenBank/DDBJ databases">
        <authorList>
            <person name="Varghese N."/>
            <person name="Submissions S."/>
        </authorList>
    </citation>
    <scope>NUCLEOTIDE SEQUENCE [LARGE SCALE GENOMIC DNA]</scope>
    <source>
        <strain evidence="4">DSM 19514</strain>
    </source>
</reference>
<dbReference type="PANTHER" id="PTHR30204:SF93">
    <property type="entry name" value="HTH MERR-TYPE DOMAIN-CONTAINING PROTEIN"/>
    <property type="match status" value="1"/>
</dbReference>
<organism evidence="3 4">
    <name type="scientific">Ferrithrix thermotolerans DSM 19514</name>
    <dbReference type="NCBI Taxonomy" id="1121881"/>
    <lineage>
        <taxon>Bacteria</taxon>
        <taxon>Bacillati</taxon>
        <taxon>Actinomycetota</taxon>
        <taxon>Acidimicrobiia</taxon>
        <taxon>Acidimicrobiales</taxon>
        <taxon>Acidimicrobiaceae</taxon>
        <taxon>Ferrithrix</taxon>
    </lineage>
</organism>
<accession>A0A1M4SFI0</accession>
<evidence type="ECO:0000259" key="2">
    <source>
        <dbReference type="PROSITE" id="PS50937"/>
    </source>
</evidence>
<dbReference type="InterPro" id="IPR000551">
    <property type="entry name" value="MerR-type_HTH_dom"/>
</dbReference>
<dbReference type="AlphaFoldDB" id="A0A1M4SFI0"/>
<sequence length="255" mass="28334">MSLQLEPRSVSQLEPSELAEESAVPIETIRYYQSIGLLPPPTRSGRKALYSRAHLERLTKIKELRSKGWSLKAISAFLEDDRHKDQKSYSRALRGNYSLLELSQITAVPTEILDALVQDGVLKPKDVDGKTFSEIDVALAKNSLSLLSFGLPLTEVLRLAKSYHSAVEELAEAAAELFAKEIREPILSKNGADAAGRVVETYEAVFSNAVELVTLHFEKELALASFRLLERIGTDAELTIVKERIEREDEVGANE</sequence>
<keyword evidence="4" id="KW-1185">Reference proteome</keyword>
<dbReference type="SMART" id="SM00422">
    <property type="entry name" value="HTH_MERR"/>
    <property type="match status" value="1"/>
</dbReference>